<protein>
    <recommendedName>
        <fullName evidence="3">ABC transporter substrate-binding protein</fullName>
    </recommendedName>
</protein>
<dbReference type="STRING" id="558173.CDOO_00820"/>
<evidence type="ECO:0000313" key="1">
    <source>
        <dbReference type="EMBL" id="AIT60013.1"/>
    </source>
</evidence>
<evidence type="ECO:0008006" key="3">
    <source>
        <dbReference type="Google" id="ProtNLM"/>
    </source>
</evidence>
<dbReference type="InterPro" id="IPR050490">
    <property type="entry name" value="Bact_solute-bd_prot1"/>
</dbReference>
<accession>A0A097ID03</accession>
<gene>
    <name evidence="1" type="ORF">CDOO_00820</name>
</gene>
<dbReference type="EMBL" id="CP006764">
    <property type="protein sequence ID" value="AIT60013.1"/>
    <property type="molecule type" value="Genomic_DNA"/>
</dbReference>
<name>A0A097ID03_9CORY</name>
<proteinExistence type="predicted"/>
<dbReference type="eggNOG" id="COG1653">
    <property type="taxonomic scope" value="Bacteria"/>
</dbReference>
<reference evidence="1 2" key="1">
    <citation type="submission" date="2013-09" db="EMBL/GenBank/DDBJ databases">
        <title>Complete genome sequence of Corynebacterium doosanense CAU 212(T) (=DSM 45436(T)), isolated from activated sludge.</title>
        <authorList>
            <person name="Schaffert L."/>
            <person name="Albersmeier A."/>
            <person name="Kalinowski J."/>
            <person name="Ruckert C."/>
        </authorList>
    </citation>
    <scope>NUCLEOTIDE SEQUENCE [LARGE SCALE GENOMIC DNA]</scope>
    <source>
        <strain evidence="1 2">CAU 212</strain>
    </source>
</reference>
<dbReference type="PANTHER" id="PTHR43649:SF12">
    <property type="entry name" value="DIACETYLCHITOBIOSE BINDING PROTEIN DASA"/>
    <property type="match status" value="1"/>
</dbReference>
<dbReference type="SUPFAM" id="SSF53850">
    <property type="entry name" value="Periplasmic binding protein-like II"/>
    <property type="match status" value="1"/>
</dbReference>
<evidence type="ECO:0000313" key="2">
    <source>
        <dbReference type="Proteomes" id="UP000029914"/>
    </source>
</evidence>
<dbReference type="KEGG" id="cdo:CDOO_00820"/>
<dbReference type="HOGENOM" id="CLU_751667_0_0_11"/>
<dbReference type="PANTHER" id="PTHR43649">
    <property type="entry name" value="ARABINOSE-BINDING PROTEIN-RELATED"/>
    <property type="match status" value="1"/>
</dbReference>
<organism evidence="1 2">
    <name type="scientific">Corynebacterium doosanense CAU 212 = DSM 45436</name>
    <dbReference type="NCBI Taxonomy" id="558173"/>
    <lineage>
        <taxon>Bacteria</taxon>
        <taxon>Bacillati</taxon>
        <taxon>Actinomycetota</taxon>
        <taxon>Actinomycetes</taxon>
        <taxon>Mycobacteriales</taxon>
        <taxon>Corynebacteriaceae</taxon>
        <taxon>Corynebacterium</taxon>
    </lineage>
</organism>
<dbReference type="InterPro" id="IPR006059">
    <property type="entry name" value="SBP"/>
</dbReference>
<sequence length="368" mass="39969">MAKEQLEKKYPGLTVELRAAPEGTSYDELTQQVVADIQAGSRPDVIMLGLDQLRFWVDNYSPRPLDTSVLKDSYRKNFLDVGTINGTTYVAPFQISVPVLFTNTTMAGQAGIDELPTTHSQVISDAEKIKEKTGKKPVQIPRDTIAWGFVQAFIQSNGARYVNDDGTAGFDTPQGREALEIYRTIGEKGLQNPVSWQDSIKEFSSGQVAYFFGTPAVAATVKKAVGDSFDWTVSDMPVPDGGTANLPAGGNGWMVLSDDACRAAYSSEMISDMLDPQVIASSARENSYIPVDTAAQDMLRQDADYDSPLGYAWKYEGTPSAGGGWPGQSMGRVNQTLQDMVQQMTDQGRSVDEAVSDAVKKINGVTQQ</sequence>
<dbReference type="Proteomes" id="UP000029914">
    <property type="component" value="Chromosome"/>
</dbReference>
<dbReference type="Pfam" id="PF01547">
    <property type="entry name" value="SBP_bac_1"/>
    <property type="match status" value="1"/>
</dbReference>
<dbReference type="AlphaFoldDB" id="A0A097ID03"/>
<dbReference type="Gene3D" id="3.40.190.10">
    <property type="entry name" value="Periplasmic binding protein-like II"/>
    <property type="match status" value="1"/>
</dbReference>
<keyword evidence="2" id="KW-1185">Reference proteome</keyword>